<sequence length="132" mass="14883">MTADELDEDWHAAARGLSHVDIRWAYLAVCDLIARHRLVRKPCPDGLLTAHQRLESSVRGTKTCALQPQSTPSKAEELIDSTEAAAILHCTDRWARDPRFRHRIGGREVGGRWLYPRETVVAYAARKAGQQQ</sequence>
<dbReference type="Proteomes" id="UP000430146">
    <property type="component" value="Unassembled WGS sequence"/>
</dbReference>
<reference evidence="1 2" key="1">
    <citation type="submission" date="2019-11" db="EMBL/GenBank/DDBJ databases">
        <authorList>
            <person name="Holert J."/>
        </authorList>
    </citation>
    <scope>NUCLEOTIDE SEQUENCE [LARGE SCALE GENOMIC DNA]</scope>
    <source>
        <strain evidence="1">BC8_1</strain>
    </source>
</reference>
<gene>
    <name evidence="1" type="ORF">AELLOGFF_06450</name>
</gene>
<evidence type="ECO:0000313" key="2">
    <source>
        <dbReference type="Proteomes" id="UP000430146"/>
    </source>
</evidence>
<evidence type="ECO:0008006" key="3">
    <source>
        <dbReference type="Google" id="ProtNLM"/>
    </source>
</evidence>
<protein>
    <recommendedName>
        <fullName evidence="3">Helix-turn-helix domain-containing protein</fullName>
    </recommendedName>
</protein>
<evidence type="ECO:0000313" key="1">
    <source>
        <dbReference type="EMBL" id="CAA0136108.1"/>
    </source>
</evidence>
<proteinExistence type="predicted"/>
<keyword evidence="2" id="KW-1185">Reference proteome</keyword>
<accession>A0A5S9R8S7</accession>
<organism evidence="1 2">
    <name type="scientific">Mycolicibacterium vanbaalenii</name>
    <name type="common">Mycobacterium vanbaalenii</name>
    <dbReference type="NCBI Taxonomy" id="110539"/>
    <lineage>
        <taxon>Bacteria</taxon>
        <taxon>Bacillati</taxon>
        <taxon>Actinomycetota</taxon>
        <taxon>Actinomycetes</taxon>
        <taxon>Mycobacteriales</taxon>
        <taxon>Mycobacteriaceae</taxon>
        <taxon>Mycolicibacterium</taxon>
    </lineage>
</organism>
<dbReference type="EMBL" id="CACSIP010000060">
    <property type="protein sequence ID" value="CAA0136108.1"/>
    <property type="molecule type" value="Genomic_DNA"/>
</dbReference>
<dbReference type="AlphaFoldDB" id="A0A5S9R8S7"/>
<name>A0A5S9R8S7_MYCVN</name>